<accession>A0A7J0F9N3</accession>
<keyword evidence="1" id="KW-0812">Transmembrane</keyword>
<dbReference type="PANTHER" id="PTHR46310:SF5">
    <property type="entry name" value="OUTER ENVELOPE PROTEIN 64, CHLOROPLASTIC"/>
    <property type="match status" value="1"/>
</dbReference>
<protein>
    <submittedName>
        <fullName evidence="3">Translocon at the outer membrane of chloroplasts 64-III</fullName>
    </submittedName>
</protein>
<dbReference type="PANTHER" id="PTHR46310">
    <property type="entry name" value="AMIDASE 1"/>
    <property type="match status" value="1"/>
</dbReference>
<dbReference type="EMBL" id="BJWL01000010">
    <property type="protein sequence ID" value="GFY95408.1"/>
    <property type="molecule type" value="Genomic_DNA"/>
</dbReference>
<evidence type="ECO:0000259" key="2">
    <source>
        <dbReference type="Pfam" id="PF01425"/>
    </source>
</evidence>
<dbReference type="AlphaFoldDB" id="A0A7J0F9N3"/>
<evidence type="ECO:0000313" key="3">
    <source>
        <dbReference type="EMBL" id="GFY95408.1"/>
    </source>
</evidence>
<dbReference type="OrthoDB" id="1727009at2759"/>
<gene>
    <name evidence="3" type="ORF">Acr_10g0007930</name>
</gene>
<dbReference type="Gene3D" id="3.90.1300.10">
    <property type="entry name" value="Amidase signature (AS) domain"/>
    <property type="match status" value="1"/>
</dbReference>
<keyword evidence="4" id="KW-1185">Reference proteome</keyword>
<reference evidence="3 4" key="1">
    <citation type="submission" date="2019-07" db="EMBL/GenBank/DDBJ databases">
        <title>De Novo Assembly of kiwifruit Actinidia rufa.</title>
        <authorList>
            <person name="Sugita-Konishi S."/>
            <person name="Sato K."/>
            <person name="Mori E."/>
            <person name="Abe Y."/>
            <person name="Kisaki G."/>
            <person name="Hamano K."/>
            <person name="Suezawa K."/>
            <person name="Otani M."/>
            <person name="Fukuda T."/>
            <person name="Manabe T."/>
            <person name="Gomi K."/>
            <person name="Tabuchi M."/>
            <person name="Akimitsu K."/>
            <person name="Kataoka I."/>
        </authorList>
    </citation>
    <scope>NUCLEOTIDE SEQUENCE [LARGE SCALE GENOMIC DNA]</scope>
    <source>
        <strain evidence="4">cv. Fuchu</strain>
    </source>
</reference>
<sequence length="219" mass="22619">MASSSANLWALLGLGLAGILIVTRKLKKTVKEDFGAFVQKFQLLPPPPPPPPKAPHPLTGLTFSVSDVYVPQVPFLYAPSGFDIDGFVTGFGNPDWVRTHEAASRTAFVVSALVEGGATCVGKTVVDEMAYSIIGENSHYGAPTNPAAHERIPGGSSSGAAVAVAANLVDFSLGIDTDGGVRVPAGYCGVIGFRPSYGAVSHMGIIPISSSFDTVGKGF</sequence>
<evidence type="ECO:0000256" key="1">
    <source>
        <dbReference type="SAM" id="Phobius"/>
    </source>
</evidence>
<organism evidence="3 4">
    <name type="scientific">Actinidia rufa</name>
    <dbReference type="NCBI Taxonomy" id="165716"/>
    <lineage>
        <taxon>Eukaryota</taxon>
        <taxon>Viridiplantae</taxon>
        <taxon>Streptophyta</taxon>
        <taxon>Embryophyta</taxon>
        <taxon>Tracheophyta</taxon>
        <taxon>Spermatophyta</taxon>
        <taxon>Magnoliopsida</taxon>
        <taxon>eudicotyledons</taxon>
        <taxon>Gunneridae</taxon>
        <taxon>Pentapetalae</taxon>
        <taxon>asterids</taxon>
        <taxon>Ericales</taxon>
        <taxon>Actinidiaceae</taxon>
        <taxon>Actinidia</taxon>
    </lineage>
</organism>
<dbReference type="InterPro" id="IPR023631">
    <property type="entry name" value="Amidase_dom"/>
</dbReference>
<proteinExistence type="predicted"/>
<feature type="domain" description="Amidase" evidence="2">
    <location>
        <begin position="99"/>
        <end position="216"/>
    </location>
</feature>
<feature type="transmembrane region" description="Helical" evidence="1">
    <location>
        <begin position="6"/>
        <end position="23"/>
    </location>
</feature>
<dbReference type="InterPro" id="IPR036928">
    <property type="entry name" value="AS_sf"/>
</dbReference>
<name>A0A7J0F9N3_9ERIC</name>
<keyword evidence="1" id="KW-0472">Membrane</keyword>
<keyword evidence="1" id="KW-1133">Transmembrane helix</keyword>
<dbReference type="Proteomes" id="UP000585474">
    <property type="component" value="Unassembled WGS sequence"/>
</dbReference>
<evidence type="ECO:0000313" key="4">
    <source>
        <dbReference type="Proteomes" id="UP000585474"/>
    </source>
</evidence>
<comment type="caution">
    <text evidence="3">The sequence shown here is derived from an EMBL/GenBank/DDBJ whole genome shotgun (WGS) entry which is preliminary data.</text>
</comment>
<dbReference type="SUPFAM" id="SSF75304">
    <property type="entry name" value="Amidase signature (AS) enzymes"/>
    <property type="match status" value="1"/>
</dbReference>
<dbReference type="Pfam" id="PF01425">
    <property type="entry name" value="Amidase"/>
    <property type="match status" value="1"/>
</dbReference>